<reference evidence="2" key="1">
    <citation type="journal article" date="2023" name="Front. Plant Sci.">
        <title>Chromosomal-level genome assembly of Melastoma candidum provides insights into trichome evolution.</title>
        <authorList>
            <person name="Zhong Y."/>
            <person name="Wu W."/>
            <person name="Sun C."/>
            <person name="Zou P."/>
            <person name="Liu Y."/>
            <person name="Dai S."/>
            <person name="Zhou R."/>
        </authorList>
    </citation>
    <scope>NUCLEOTIDE SEQUENCE [LARGE SCALE GENOMIC DNA]</scope>
</reference>
<accession>A0ACB9SFX2</accession>
<gene>
    <name evidence="1" type="ORF">MLD38_001048</name>
</gene>
<name>A0ACB9SFX2_9MYRT</name>
<organism evidence="1 2">
    <name type="scientific">Melastoma candidum</name>
    <dbReference type="NCBI Taxonomy" id="119954"/>
    <lineage>
        <taxon>Eukaryota</taxon>
        <taxon>Viridiplantae</taxon>
        <taxon>Streptophyta</taxon>
        <taxon>Embryophyta</taxon>
        <taxon>Tracheophyta</taxon>
        <taxon>Spermatophyta</taxon>
        <taxon>Magnoliopsida</taxon>
        <taxon>eudicotyledons</taxon>
        <taxon>Gunneridae</taxon>
        <taxon>Pentapetalae</taxon>
        <taxon>rosids</taxon>
        <taxon>malvids</taxon>
        <taxon>Myrtales</taxon>
        <taxon>Melastomataceae</taxon>
        <taxon>Melastomatoideae</taxon>
        <taxon>Melastomateae</taxon>
        <taxon>Melastoma</taxon>
    </lineage>
</organism>
<sequence length="119" mass="12345">MSNGRGFQGDDDDRGILWKLPVVKSRQLGRLGPGFGFGAGCGFGFGFGLLGGAGFGPGIPGLQLGFGLGVGCGVGVGFGYGAGKGLLMSTTVSTQMWGSYIMAQEIFLLMMRLEPWLMK</sequence>
<proteinExistence type="predicted"/>
<keyword evidence="2" id="KW-1185">Reference proteome</keyword>
<evidence type="ECO:0000313" key="2">
    <source>
        <dbReference type="Proteomes" id="UP001057402"/>
    </source>
</evidence>
<dbReference type="EMBL" id="CM042880">
    <property type="protein sequence ID" value="KAI4388744.1"/>
    <property type="molecule type" value="Genomic_DNA"/>
</dbReference>
<protein>
    <submittedName>
        <fullName evidence="1">Uncharacterized protein</fullName>
    </submittedName>
</protein>
<dbReference type="Proteomes" id="UP001057402">
    <property type="component" value="Chromosome 1"/>
</dbReference>
<comment type="caution">
    <text evidence="1">The sequence shown here is derived from an EMBL/GenBank/DDBJ whole genome shotgun (WGS) entry which is preliminary data.</text>
</comment>
<evidence type="ECO:0000313" key="1">
    <source>
        <dbReference type="EMBL" id="KAI4388744.1"/>
    </source>
</evidence>